<gene>
    <name evidence="1" type="ORF">IFR04_001515</name>
</gene>
<dbReference type="Proteomes" id="UP000664132">
    <property type="component" value="Unassembled WGS sequence"/>
</dbReference>
<evidence type="ECO:0000313" key="1">
    <source>
        <dbReference type="EMBL" id="KAG4425365.1"/>
    </source>
</evidence>
<evidence type="ECO:0000313" key="2">
    <source>
        <dbReference type="Proteomes" id="UP000664132"/>
    </source>
</evidence>
<dbReference type="OrthoDB" id="3482841at2759"/>
<protein>
    <recommendedName>
        <fullName evidence="3">ABM domain-containing protein</fullName>
    </recommendedName>
</protein>
<organism evidence="1 2">
    <name type="scientific">Cadophora malorum</name>
    <dbReference type="NCBI Taxonomy" id="108018"/>
    <lineage>
        <taxon>Eukaryota</taxon>
        <taxon>Fungi</taxon>
        <taxon>Dikarya</taxon>
        <taxon>Ascomycota</taxon>
        <taxon>Pezizomycotina</taxon>
        <taxon>Leotiomycetes</taxon>
        <taxon>Helotiales</taxon>
        <taxon>Ploettnerulaceae</taxon>
        <taxon>Cadophora</taxon>
    </lineage>
</organism>
<proteinExistence type="predicted"/>
<keyword evidence="2" id="KW-1185">Reference proteome</keyword>
<reference evidence="1" key="1">
    <citation type="submission" date="2021-02" db="EMBL/GenBank/DDBJ databases">
        <title>Genome sequence Cadophora malorum strain M34.</title>
        <authorList>
            <person name="Stefanovic E."/>
            <person name="Vu D."/>
            <person name="Scully C."/>
            <person name="Dijksterhuis J."/>
            <person name="Roader J."/>
            <person name="Houbraken J."/>
        </authorList>
    </citation>
    <scope>NUCLEOTIDE SEQUENCE</scope>
    <source>
        <strain evidence="1">M34</strain>
    </source>
</reference>
<dbReference type="AlphaFoldDB" id="A0A8H7WIB0"/>
<comment type="caution">
    <text evidence="1">The sequence shown here is derived from an EMBL/GenBank/DDBJ whole genome shotgun (WGS) entry which is preliminary data.</text>
</comment>
<sequence>MALPFVFPSTTGPGRFTEIASFKKSSKNSTIVQRAVDSAMHATSSFPPFRHCRLGDSASLNGDQNTLLIFDWTSPDEKKLFEGRTGNTALETAKASWGEVVDGQAPLIKHHVLLPGSATTPKCGYYETATLQIAPEQQYLVAQSMERYANAIGEKVFNYLAVAVSIEDPGTLVLIMGYPDKETAEFADKSEQHIEAKKVNDPLVRGWWKSGSVLGQVFISK</sequence>
<accession>A0A8H7WIB0</accession>
<dbReference type="EMBL" id="JAFJYH010000011">
    <property type="protein sequence ID" value="KAG4425365.1"/>
    <property type="molecule type" value="Genomic_DNA"/>
</dbReference>
<name>A0A8H7WIB0_9HELO</name>
<evidence type="ECO:0008006" key="3">
    <source>
        <dbReference type="Google" id="ProtNLM"/>
    </source>
</evidence>